<feature type="compositionally biased region" description="Basic and acidic residues" evidence="1">
    <location>
        <begin position="636"/>
        <end position="645"/>
    </location>
</feature>
<dbReference type="RefSeq" id="WP_355668310.1">
    <property type="nucleotide sequence ID" value="NZ_JBEXRX010000240.1"/>
</dbReference>
<comment type="caution">
    <text evidence="2">The sequence shown here is derived from an EMBL/GenBank/DDBJ whole genome shotgun (WGS) entry which is preliminary data.</text>
</comment>
<feature type="region of interest" description="Disordered" evidence="1">
    <location>
        <begin position="662"/>
        <end position="697"/>
    </location>
</feature>
<sequence length="989" mass="105921">MAISTWAPAGGARGPWRRHWRAGGEQPRQIPGLFDLAVVVAPDGGLATRERPDRSLTGAQLADMVRENGGDGFDVRLLVATGPQTRSTIQAMAHELGRDVLVAPAGSELRYLRSMSELSPTSTRHTNTDVGGGCDVVPVDLFTNHPVDWLVVQPSGDQGSGQSWFELVGGQVLERKGTVALPLPGGGLSLATREDFVERRSAAATMRPGHPSVLTIAVGVRAGDFVVGDYTGRVNLRDGRQLAAALAPLPLYGWHLRLWLSWPERAEERRRLGLNLARLAETTGATVWAPAEGDRVEILEGCRDLSVIRRDARPGRWERYGDPAGEALFQTDVDGRLVPVGGVVTTSYPGVPLVSLPAAHEQSRFAIYERLRPSQAIFRADLAVLADGRLALRYRDDSLLAAGERQTSQLLEAAGWRGSDLLLLPAISQERASGARDHADRLGRYLRCGIALSEAPDPRSQPAPAELTPPEPEPYPLAASPAARAVPVKAPPMSAARTVPEPAAAVRPVPTPTPEPASTPRPAALPRPEAVRGPAARPWPPASAEPNPEPAPATRRTPEALPVTADSARSAAGASTSTGHDSTAPAKIGRNALPPHPASTVASTFTELGPGDAGRTARSAALRSAVADHTATARAPRVDGSRRTEVAGAHAVDTRLVAEIAAPPVDGPERAATTGPEAPGRDADPPPGRFAVPLPAPASRLIDGPRLTVARRSPTWHGLTWLKPQPHVNEDECDLFVECAVDPDVAVTDGVPSPGLFLLAHLDAVGLGTRTRARHLLTLRVGPGGAVDVAASDVEPPPALAPALRDRDVYLLPAGWLDRCRIVAALKVGPHGDLTPHRRWTDAPVRLLSRGAAHGVPGLPNEVQRWPRGRLQTAAARFIMVRADSPEGLGRWQRLHRQRPPVLPGHRLIEVLVERDRAIDVAGTARALAGLTRVRTILPRLMTDGNEYILPAASYPYVRVEREYVVERRRWRRIRSSVRTLDAWRPEPA</sequence>
<evidence type="ECO:0000256" key="1">
    <source>
        <dbReference type="SAM" id="MobiDB-lite"/>
    </source>
</evidence>
<feature type="compositionally biased region" description="Pro residues" evidence="1">
    <location>
        <begin position="509"/>
        <end position="525"/>
    </location>
</feature>
<gene>
    <name evidence="2" type="ORF">ABZ071_34165</name>
</gene>
<reference evidence="2 3" key="1">
    <citation type="submission" date="2024-06" db="EMBL/GenBank/DDBJ databases">
        <title>The Natural Products Discovery Center: Release of the First 8490 Sequenced Strains for Exploring Actinobacteria Biosynthetic Diversity.</title>
        <authorList>
            <person name="Kalkreuter E."/>
            <person name="Kautsar S.A."/>
            <person name="Yang D."/>
            <person name="Bader C.D."/>
            <person name="Teijaro C.N."/>
            <person name="Fluegel L."/>
            <person name="Davis C.M."/>
            <person name="Simpson J.R."/>
            <person name="Lauterbach L."/>
            <person name="Steele A.D."/>
            <person name="Gui C."/>
            <person name="Meng S."/>
            <person name="Li G."/>
            <person name="Viehrig K."/>
            <person name="Ye F."/>
            <person name="Su P."/>
            <person name="Kiefer A.F."/>
            <person name="Nichols A."/>
            <person name="Cepeda A.J."/>
            <person name="Yan W."/>
            <person name="Fan B."/>
            <person name="Jiang Y."/>
            <person name="Adhikari A."/>
            <person name="Zheng C.-J."/>
            <person name="Schuster L."/>
            <person name="Cowan T.M."/>
            <person name="Smanski M.J."/>
            <person name="Chevrette M.G."/>
            <person name="De Carvalho L.P.S."/>
            <person name="Shen B."/>
        </authorList>
    </citation>
    <scope>NUCLEOTIDE SEQUENCE [LARGE SCALE GENOMIC DNA]</scope>
    <source>
        <strain evidence="2 3">NPDC006286</strain>
    </source>
</reference>
<feature type="region of interest" description="Disordered" evidence="1">
    <location>
        <begin position="453"/>
        <end position="478"/>
    </location>
</feature>
<feature type="region of interest" description="Disordered" evidence="1">
    <location>
        <begin position="493"/>
        <end position="645"/>
    </location>
</feature>
<accession>A0ABV2VWT0</accession>
<protein>
    <submittedName>
        <fullName evidence="2">Uncharacterized protein</fullName>
    </submittedName>
</protein>
<evidence type="ECO:0000313" key="2">
    <source>
        <dbReference type="EMBL" id="MEU0156827.1"/>
    </source>
</evidence>
<dbReference type="EMBL" id="JBEXRX010000240">
    <property type="protein sequence ID" value="MEU0156827.1"/>
    <property type="molecule type" value="Genomic_DNA"/>
</dbReference>
<evidence type="ECO:0000313" key="3">
    <source>
        <dbReference type="Proteomes" id="UP001550348"/>
    </source>
</evidence>
<dbReference type="Proteomes" id="UP001550348">
    <property type="component" value="Unassembled WGS sequence"/>
</dbReference>
<feature type="compositionally biased region" description="Low complexity" evidence="1">
    <location>
        <begin position="552"/>
        <end position="584"/>
    </location>
</feature>
<keyword evidence="3" id="KW-1185">Reference proteome</keyword>
<proteinExistence type="predicted"/>
<organism evidence="2 3">
    <name type="scientific">Micromonospora fulviviridis</name>
    <dbReference type="NCBI Taxonomy" id="47860"/>
    <lineage>
        <taxon>Bacteria</taxon>
        <taxon>Bacillati</taxon>
        <taxon>Actinomycetota</taxon>
        <taxon>Actinomycetes</taxon>
        <taxon>Micromonosporales</taxon>
        <taxon>Micromonosporaceae</taxon>
        <taxon>Micromonospora</taxon>
    </lineage>
</organism>
<feature type="compositionally biased region" description="Low complexity" evidence="1">
    <location>
        <begin position="493"/>
        <end position="508"/>
    </location>
</feature>
<name>A0ABV2VWT0_9ACTN</name>
<feature type="compositionally biased region" description="Pro residues" evidence="1">
    <location>
        <begin position="537"/>
        <end position="551"/>
    </location>
</feature>